<keyword evidence="5 9" id="KW-0812">Transmembrane</keyword>
<comment type="similarity">
    <text evidence="8">Belongs to the TsuA/YedE (TC 9.B.102) family.</text>
</comment>
<keyword evidence="7 9" id="KW-0472">Membrane</keyword>
<evidence type="ECO:0000256" key="4">
    <source>
        <dbReference type="ARBA" id="ARBA00022519"/>
    </source>
</evidence>
<evidence type="ECO:0000256" key="8">
    <source>
        <dbReference type="ARBA" id="ARBA00035655"/>
    </source>
</evidence>
<evidence type="ECO:0000256" key="1">
    <source>
        <dbReference type="ARBA" id="ARBA00004429"/>
    </source>
</evidence>
<sequence length="345" mass="37102">MSQGGDFMDPRLQGLLVGILFGIVLQRGRICFNSAIRDVKMTKDNYLAKLALLAILVETIGFHLAAQLGWIKLNPKPLIPLAQIIGGFLFGMGMVLAGGCASGVTYRIGEGYITAFIAAVFYGITAAAVKGGPLSFVNRWMGKPITTTNNPGGFYAAKDGAVNLTLANLLNINPWIVAIIFALLLLIVLVFWKTTERKVSGLNWITGGIALGLVGVIAYLSQKTYPLGITGGWVNLFRTTTANLDLTQPIPYNWEGMEIVGIIIGAYLAALFAKEFRLRVPKDPKTFVQVAVGGILMGFGAGSAGGCNIGHILSGLPHLAISSIVFTIFAVLGNWFMVWYLFERK</sequence>
<keyword evidence="3" id="KW-1003">Cell membrane</keyword>
<keyword evidence="4" id="KW-0997">Cell inner membrane</keyword>
<feature type="transmembrane region" description="Helical" evidence="9">
    <location>
        <begin position="111"/>
        <end position="129"/>
    </location>
</feature>
<keyword evidence="2" id="KW-0813">Transport</keyword>
<dbReference type="GO" id="GO:0005886">
    <property type="term" value="C:plasma membrane"/>
    <property type="evidence" value="ECO:0007669"/>
    <property type="project" value="UniProtKB-SubCell"/>
</dbReference>
<feature type="transmembrane region" description="Helical" evidence="9">
    <location>
        <begin position="172"/>
        <end position="192"/>
    </location>
</feature>
<reference evidence="10 11" key="1">
    <citation type="submission" date="2008-07" db="EMBL/GenBank/DDBJ databases">
        <authorList>
            <person name="Gonzalez J."/>
            <person name="Sokolova T."/>
            <person name="Ferriera S."/>
            <person name="Johnson J."/>
            <person name="Kravitz S."/>
            <person name="Beeson K."/>
            <person name="Sutton G."/>
            <person name="Rogers Y.-H."/>
            <person name="Friedman R."/>
            <person name="Frazier M."/>
            <person name="Venter J.C."/>
        </authorList>
    </citation>
    <scope>NUCLEOTIDE SEQUENCE [LARGE SCALE GENOMIC DNA]</scope>
    <source>
        <strain evidence="10 11">DSM 12653</strain>
    </source>
</reference>
<dbReference type="PANTHER" id="PTHR30574:SF1">
    <property type="entry name" value="SULPHUR TRANSPORT DOMAIN-CONTAINING PROTEIN"/>
    <property type="match status" value="1"/>
</dbReference>
<evidence type="ECO:0000256" key="2">
    <source>
        <dbReference type="ARBA" id="ARBA00022448"/>
    </source>
</evidence>
<dbReference type="PANTHER" id="PTHR30574">
    <property type="entry name" value="INNER MEMBRANE PROTEIN YEDE"/>
    <property type="match status" value="1"/>
</dbReference>
<evidence type="ECO:0000256" key="3">
    <source>
        <dbReference type="ARBA" id="ARBA00022475"/>
    </source>
</evidence>
<feature type="transmembrane region" description="Helical" evidence="9">
    <location>
        <begin position="50"/>
        <end position="71"/>
    </location>
</feature>
<comment type="caution">
    <text evidence="10">The sequence shown here is derived from an EMBL/GenBank/DDBJ whole genome shotgun (WGS) entry which is preliminary data.</text>
</comment>
<feature type="transmembrane region" description="Helical" evidence="9">
    <location>
        <begin position="319"/>
        <end position="342"/>
    </location>
</feature>
<evidence type="ECO:0000313" key="10">
    <source>
        <dbReference type="EMBL" id="KKC30878.1"/>
    </source>
</evidence>
<dbReference type="Pfam" id="PF04143">
    <property type="entry name" value="Sulf_transp"/>
    <property type="match status" value="1"/>
</dbReference>
<proteinExistence type="inferred from homology"/>
<evidence type="ECO:0000256" key="5">
    <source>
        <dbReference type="ARBA" id="ARBA00022692"/>
    </source>
</evidence>
<reference evidence="10 11" key="2">
    <citation type="journal article" date="2015" name="BMC Genomics">
        <title>Analysis of three genomes within the thermophilic bacterial species Caldanaerobacter subterraneus with a focus on carbon monoxide dehydrogenase evolution and hydrolase diversity.</title>
        <authorList>
            <person name="Sant'Anna F.H."/>
            <person name="Lebedinsky A.V."/>
            <person name="Sokolova T.G."/>
            <person name="Robb F.T."/>
            <person name="Gonzalez J.M."/>
        </authorList>
    </citation>
    <scope>NUCLEOTIDE SEQUENCE [LARGE SCALE GENOMIC DNA]</scope>
    <source>
        <strain evidence="10 11">DSM 12653</strain>
    </source>
</reference>
<dbReference type="EMBL" id="ABXP02000010">
    <property type="protein sequence ID" value="KKC30878.1"/>
    <property type="molecule type" value="Genomic_DNA"/>
</dbReference>
<feature type="transmembrane region" description="Helical" evidence="9">
    <location>
        <begin position="204"/>
        <end position="221"/>
    </location>
</feature>
<evidence type="ECO:0000256" key="6">
    <source>
        <dbReference type="ARBA" id="ARBA00022989"/>
    </source>
</evidence>
<gene>
    <name evidence="10" type="ORF">CDSM653_00067</name>
</gene>
<feature type="transmembrane region" description="Helical" evidence="9">
    <location>
        <begin position="256"/>
        <end position="274"/>
    </location>
</feature>
<name>B7R999_9THEO</name>
<evidence type="ECO:0000256" key="7">
    <source>
        <dbReference type="ARBA" id="ARBA00023136"/>
    </source>
</evidence>
<organism evidence="10 11">
    <name type="scientific">Caldanaerobacter subterraneus subsp. pacificus DSM 12653</name>
    <dbReference type="NCBI Taxonomy" id="391606"/>
    <lineage>
        <taxon>Bacteria</taxon>
        <taxon>Bacillati</taxon>
        <taxon>Bacillota</taxon>
        <taxon>Clostridia</taxon>
        <taxon>Thermoanaerobacterales</taxon>
        <taxon>Thermoanaerobacteraceae</taxon>
        <taxon>Caldanaerobacter</taxon>
    </lineage>
</organism>
<evidence type="ECO:0000256" key="9">
    <source>
        <dbReference type="SAM" id="Phobius"/>
    </source>
</evidence>
<dbReference type="AlphaFoldDB" id="B7R999"/>
<protein>
    <submittedName>
        <fullName evidence="10">Transporter component</fullName>
    </submittedName>
</protein>
<evidence type="ECO:0000313" key="11">
    <source>
        <dbReference type="Proteomes" id="UP000010146"/>
    </source>
</evidence>
<feature type="transmembrane region" description="Helical" evidence="9">
    <location>
        <begin position="12"/>
        <end position="30"/>
    </location>
</feature>
<dbReference type="InterPro" id="IPR007272">
    <property type="entry name" value="Sulf_transp_TsuA/YedE"/>
</dbReference>
<reference evidence="11" key="3">
    <citation type="submission" date="2015-02" db="EMBL/GenBank/DDBJ databases">
        <title>Genome analysis of three genomes within the thermophilic hydrogenogenic bacterial species Caldanaerobacter subterraneus.</title>
        <authorList>
            <person name="Sant'Anna F.H."/>
            <person name="Lebedinsky A."/>
            <person name="Sokolova T."/>
            <person name="Robb F.T."/>
            <person name="Gonzalez J.M."/>
        </authorList>
    </citation>
    <scope>NUCLEOTIDE SEQUENCE [LARGE SCALE GENOMIC DNA]</scope>
    <source>
        <strain evidence="11">DSM 12653</strain>
    </source>
</reference>
<comment type="subcellular location">
    <subcellularLocation>
        <location evidence="1">Cell inner membrane</location>
        <topology evidence="1">Multi-pass membrane protein</topology>
    </subcellularLocation>
</comment>
<accession>B7R999</accession>
<feature type="transmembrane region" description="Helical" evidence="9">
    <location>
        <begin position="286"/>
        <end position="313"/>
    </location>
</feature>
<feature type="transmembrane region" description="Helical" evidence="9">
    <location>
        <begin position="77"/>
        <end position="99"/>
    </location>
</feature>
<keyword evidence="6 9" id="KW-1133">Transmembrane helix</keyword>
<dbReference type="Proteomes" id="UP000010146">
    <property type="component" value="Unassembled WGS sequence"/>
</dbReference>